<dbReference type="Proteomes" id="UP001529245">
    <property type="component" value="Unassembled WGS sequence"/>
</dbReference>
<dbReference type="Gene3D" id="3.40.50.150">
    <property type="entry name" value="Vaccinia Virus protein VP39"/>
    <property type="match status" value="1"/>
</dbReference>
<organism evidence="2 3">
    <name type="scientific">Alicyclobacillus sendaiensis PA2</name>
    <dbReference type="NCBI Taxonomy" id="3029425"/>
    <lineage>
        <taxon>Bacteria</taxon>
        <taxon>Bacillati</taxon>
        <taxon>Bacillota</taxon>
        <taxon>Bacilli</taxon>
        <taxon>Bacillales</taxon>
        <taxon>Alicyclobacillaceae</taxon>
        <taxon>Alicyclobacillus</taxon>
    </lineage>
</organism>
<dbReference type="SUPFAM" id="SSF53335">
    <property type="entry name" value="S-adenosyl-L-methionine-dependent methyltransferases"/>
    <property type="match status" value="1"/>
</dbReference>
<keyword evidence="3" id="KW-1185">Reference proteome</keyword>
<dbReference type="CDD" id="cd02440">
    <property type="entry name" value="AdoMet_MTases"/>
    <property type="match status" value="1"/>
</dbReference>
<evidence type="ECO:0000313" key="2">
    <source>
        <dbReference type="EMBL" id="MDI9260960.1"/>
    </source>
</evidence>
<keyword evidence="2" id="KW-0489">Methyltransferase</keyword>
<dbReference type="GO" id="GO:0008168">
    <property type="term" value="F:methyltransferase activity"/>
    <property type="evidence" value="ECO:0007669"/>
    <property type="project" value="UniProtKB-KW"/>
</dbReference>
<dbReference type="EMBL" id="JASGCB010000028">
    <property type="protein sequence ID" value="MDI9260960.1"/>
    <property type="molecule type" value="Genomic_DNA"/>
</dbReference>
<feature type="domain" description="Methyltransferase" evidence="1">
    <location>
        <begin position="38"/>
        <end position="129"/>
    </location>
</feature>
<name>A0ABT6Y0W6_ALISE</name>
<dbReference type="GO" id="GO:0032259">
    <property type="term" value="P:methylation"/>
    <property type="evidence" value="ECO:0007669"/>
    <property type="project" value="UniProtKB-KW"/>
</dbReference>
<protein>
    <submittedName>
        <fullName evidence="2">Class I SAM-dependent methyltransferase</fullName>
        <ecNumber evidence="2">2.1.1.-</ecNumber>
    </submittedName>
</protein>
<dbReference type="PANTHER" id="PTHR45036">
    <property type="entry name" value="METHYLTRANSFERASE LIKE 7B"/>
    <property type="match status" value="1"/>
</dbReference>
<keyword evidence="2" id="KW-0808">Transferase</keyword>
<dbReference type="RefSeq" id="WP_283204380.1">
    <property type="nucleotide sequence ID" value="NZ_JASGCB010000028.1"/>
</dbReference>
<dbReference type="InterPro" id="IPR052356">
    <property type="entry name" value="Thiol_S-MT"/>
</dbReference>
<comment type="caution">
    <text evidence="2">The sequence shown here is derived from an EMBL/GenBank/DDBJ whole genome shotgun (WGS) entry which is preliminary data.</text>
</comment>
<reference evidence="2 3" key="1">
    <citation type="submission" date="2023-04" db="EMBL/GenBank/DDBJ databases">
        <title>A. sendaiensis sub sp. chiapanensis a novel subspecie with specific adaptation in bacterial cell wall isolated from an active volcano.</title>
        <authorList>
            <person name="Alvarez Gutierrez P.E."/>
            <person name="Ortiz Cortes L.Y."/>
        </authorList>
    </citation>
    <scope>NUCLEOTIDE SEQUENCE [LARGE SCALE GENOMIC DNA]</scope>
    <source>
        <strain evidence="2 3">PA2</strain>
    </source>
</reference>
<gene>
    <name evidence="2" type="ORF">QID03_12405</name>
</gene>
<evidence type="ECO:0000259" key="1">
    <source>
        <dbReference type="Pfam" id="PF13649"/>
    </source>
</evidence>
<dbReference type="PANTHER" id="PTHR45036:SF1">
    <property type="entry name" value="METHYLTRANSFERASE LIKE 7A"/>
    <property type="match status" value="1"/>
</dbReference>
<proteinExistence type="predicted"/>
<dbReference type="Pfam" id="PF13649">
    <property type="entry name" value="Methyltransf_25"/>
    <property type="match status" value="1"/>
</dbReference>
<dbReference type="InterPro" id="IPR029063">
    <property type="entry name" value="SAM-dependent_MTases_sf"/>
</dbReference>
<sequence>MDYLDALSRAGVIGAHPGGWALTEWWLERVPLSAAASVLEVGCGTGGTALALAQRGMHVTALDVRQEMIDHVRARARQAHLSVDAVVGSADRLPWPPASFDAVIGESVLVFADIPVVLREVRRVLKTSGLALFVEMVAPTDPPPGWHDEAARVYGAREVPTLASWRNLFLAAGFQPVVLRAGDIRSLEQEAAPFCLVEDVHAATIADPEVGMALAEHFAWMERFGHTLGYGVFLLVPRASDQGSIHSSGTLHGINCR</sequence>
<evidence type="ECO:0000313" key="3">
    <source>
        <dbReference type="Proteomes" id="UP001529245"/>
    </source>
</evidence>
<accession>A0ABT6Y0W6</accession>
<dbReference type="EC" id="2.1.1.-" evidence="2"/>
<dbReference type="InterPro" id="IPR041698">
    <property type="entry name" value="Methyltransf_25"/>
</dbReference>